<dbReference type="AlphaFoldDB" id="A0A5P1FN77"/>
<sequence>MSLTNRILAVLSNLVSTSEGQRAVTGSNDGVLILIDVLNWIDSPGYQEKAMYVLMMIAYRSETDRNTMMSLGIKSALLEPVLMGFALAQKRASGILEILMMEKCSNDPRI</sequence>
<evidence type="ECO:0000313" key="3">
    <source>
        <dbReference type="Proteomes" id="UP000243459"/>
    </source>
</evidence>
<dbReference type="SUPFAM" id="SSF48371">
    <property type="entry name" value="ARM repeat"/>
    <property type="match status" value="1"/>
</dbReference>
<dbReference type="Proteomes" id="UP000243459">
    <property type="component" value="Chromosome 2"/>
</dbReference>
<dbReference type="InterPro" id="IPR016024">
    <property type="entry name" value="ARM-type_fold"/>
</dbReference>
<reference evidence="3" key="1">
    <citation type="journal article" date="2017" name="Nat. Commun.">
        <title>The asparagus genome sheds light on the origin and evolution of a young Y chromosome.</title>
        <authorList>
            <person name="Harkess A."/>
            <person name="Zhou J."/>
            <person name="Xu C."/>
            <person name="Bowers J.E."/>
            <person name="Van der Hulst R."/>
            <person name="Ayyampalayam S."/>
            <person name="Mercati F."/>
            <person name="Riccardi P."/>
            <person name="McKain M.R."/>
            <person name="Kakrana A."/>
            <person name="Tang H."/>
            <person name="Ray J."/>
            <person name="Groenendijk J."/>
            <person name="Arikit S."/>
            <person name="Mathioni S.M."/>
            <person name="Nakano M."/>
            <person name="Shan H."/>
            <person name="Telgmann-Rauber A."/>
            <person name="Kanno A."/>
            <person name="Yue Z."/>
            <person name="Chen H."/>
            <person name="Li W."/>
            <person name="Chen Y."/>
            <person name="Xu X."/>
            <person name="Zhang Y."/>
            <person name="Luo S."/>
            <person name="Chen H."/>
            <person name="Gao J."/>
            <person name="Mao Z."/>
            <person name="Pires J.C."/>
            <person name="Luo M."/>
            <person name="Kudrna D."/>
            <person name="Wing R.A."/>
            <person name="Meyers B.C."/>
            <person name="Yi K."/>
            <person name="Kong H."/>
            <person name="Lavrijsen P."/>
            <person name="Sunseri F."/>
            <person name="Falavigna A."/>
            <person name="Ye Y."/>
            <person name="Leebens-Mack J.H."/>
            <person name="Chen G."/>
        </authorList>
    </citation>
    <scope>NUCLEOTIDE SEQUENCE [LARGE SCALE GENOMIC DNA]</scope>
    <source>
        <strain evidence="3">cv. DH0086</strain>
    </source>
</reference>
<feature type="signal peptide" evidence="1">
    <location>
        <begin position="1"/>
        <end position="20"/>
    </location>
</feature>
<proteinExistence type="predicted"/>
<evidence type="ECO:0000313" key="2">
    <source>
        <dbReference type="EMBL" id="ONK78141.1"/>
    </source>
</evidence>
<protein>
    <recommendedName>
        <fullName evidence="4">U-box domain-containing protein</fullName>
    </recommendedName>
</protein>
<dbReference type="PANTHER" id="PTHR46700:SF1">
    <property type="entry name" value="ARM REPEAT SUPERFAMILY PROTEIN"/>
    <property type="match status" value="1"/>
</dbReference>
<name>A0A5P1FN77_ASPOF</name>
<dbReference type="Gramene" id="ONK78141">
    <property type="protein sequence ID" value="ONK78141"/>
    <property type="gene ID" value="A4U43_C02F14770"/>
</dbReference>
<evidence type="ECO:0008006" key="4">
    <source>
        <dbReference type="Google" id="ProtNLM"/>
    </source>
</evidence>
<dbReference type="PANTHER" id="PTHR46700">
    <property type="entry name" value="ARM REPEAT SUPERFAMILY PROTEIN"/>
    <property type="match status" value="1"/>
</dbReference>
<dbReference type="EMBL" id="CM007382">
    <property type="protein sequence ID" value="ONK78141.1"/>
    <property type="molecule type" value="Genomic_DNA"/>
</dbReference>
<accession>A0A5P1FN77</accession>
<feature type="chain" id="PRO_5024446496" description="U-box domain-containing protein" evidence="1">
    <location>
        <begin position="21"/>
        <end position="110"/>
    </location>
</feature>
<evidence type="ECO:0000256" key="1">
    <source>
        <dbReference type="SAM" id="SignalP"/>
    </source>
</evidence>
<keyword evidence="3" id="KW-1185">Reference proteome</keyword>
<dbReference type="Gene3D" id="1.25.10.10">
    <property type="entry name" value="Leucine-rich Repeat Variant"/>
    <property type="match status" value="1"/>
</dbReference>
<dbReference type="InterPro" id="IPR011989">
    <property type="entry name" value="ARM-like"/>
</dbReference>
<keyword evidence="1" id="KW-0732">Signal</keyword>
<organism evidence="2 3">
    <name type="scientific">Asparagus officinalis</name>
    <name type="common">Garden asparagus</name>
    <dbReference type="NCBI Taxonomy" id="4686"/>
    <lineage>
        <taxon>Eukaryota</taxon>
        <taxon>Viridiplantae</taxon>
        <taxon>Streptophyta</taxon>
        <taxon>Embryophyta</taxon>
        <taxon>Tracheophyta</taxon>
        <taxon>Spermatophyta</taxon>
        <taxon>Magnoliopsida</taxon>
        <taxon>Liliopsida</taxon>
        <taxon>Asparagales</taxon>
        <taxon>Asparagaceae</taxon>
        <taxon>Asparagoideae</taxon>
        <taxon>Asparagus</taxon>
    </lineage>
</organism>
<gene>
    <name evidence="2" type="ORF">A4U43_C02F14770</name>
</gene>